<accession>A0A9D5RBP1</accession>
<gene>
    <name evidence="1" type="ORF">INF28_07110</name>
</gene>
<keyword evidence="2" id="KW-1185">Reference proteome</keyword>
<comment type="caution">
    <text evidence="1">The sequence shown here is derived from an EMBL/GenBank/DDBJ whole genome shotgun (WGS) entry which is preliminary data.</text>
</comment>
<dbReference type="PANTHER" id="PTHR30087:SF1">
    <property type="entry name" value="HYPOTHETICAL CYTOSOLIC PROTEIN"/>
    <property type="match status" value="1"/>
</dbReference>
<dbReference type="AlphaFoldDB" id="A0A9D5RBP1"/>
<organism evidence="1 2">
    <name type="scientific">Ructibacterium gallinarum</name>
    <dbReference type="NCBI Taxonomy" id="2779355"/>
    <lineage>
        <taxon>Bacteria</taxon>
        <taxon>Bacillati</taxon>
        <taxon>Bacillota</taxon>
        <taxon>Clostridia</taxon>
        <taxon>Eubacteriales</taxon>
        <taxon>Oscillospiraceae</taxon>
        <taxon>Ructibacterium</taxon>
    </lineage>
</organism>
<evidence type="ECO:0000313" key="1">
    <source>
        <dbReference type="EMBL" id="MBE5040228.1"/>
    </source>
</evidence>
<dbReference type="Proteomes" id="UP000806542">
    <property type="component" value="Unassembled WGS sequence"/>
</dbReference>
<evidence type="ECO:0000313" key="2">
    <source>
        <dbReference type="Proteomes" id="UP000806542"/>
    </source>
</evidence>
<dbReference type="PANTHER" id="PTHR30087">
    <property type="entry name" value="INNER MEMBRANE PROTEIN"/>
    <property type="match status" value="1"/>
</dbReference>
<dbReference type="Pfam" id="PF04463">
    <property type="entry name" value="2-thiour_desulf"/>
    <property type="match status" value="1"/>
</dbReference>
<dbReference type="EMBL" id="JADCKB010000012">
    <property type="protein sequence ID" value="MBE5040228.1"/>
    <property type="molecule type" value="Genomic_DNA"/>
</dbReference>
<name>A0A9D5RBP1_9FIRM</name>
<proteinExistence type="predicted"/>
<dbReference type="InterPro" id="IPR007553">
    <property type="entry name" value="2-thiour_desulf"/>
</dbReference>
<protein>
    <submittedName>
        <fullName evidence="1">DUF523 domain-containing protein</fullName>
    </submittedName>
</protein>
<dbReference type="RefSeq" id="WP_226392776.1">
    <property type="nucleotide sequence ID" value="NZ_JADCKB010000012.1"/>
</dbReference>
<sequence length="153" mass="16943">MNLLISGCLLGLCCRYDGKEKPLPLEQIRQLQSRFHLIPVCPEQLGGLTTPRPPAERRAGRVMASDGIDVTMQYQKGAEEALKMARLFSCDFALLKERSPSCGFGRIYDGSFSKNLTDGNGTAADLLSQNGIRIFGESQIEMLLSSRNQMEQK</sequence>
<reference evidence="1" key="1">
    <citation type="submission" date="2020-10" db="EMBL/GenBank/DDBJ databases">
        <title>ChiBAC.</title>
        <authorList>
            <person name="Zenner C."/>
            <person name="Hitch T.C.A."/>
            <person name="Clavel T."/>
        </authorList>
    </citation>
    <scope>NUCLEOTIDE SEQUENCE</scope>
    <source>
        <strain evidence="1">DSM 107454</strain>
    </source>
</reference>